<dbReference type="PANTHER" id="PTHR47186">
    <property type="entry name" value="LEUCINE-RICH REPEAT-CONTAINING PROTEIN 57"/>
    <property type="match status" value="1"/>
</dbReference>
<keyword evidence="2" id="KW-1185">Reference proteome</keyword>
<accession>A0A445E5T6</accession>
<dbReference type="InterPro" id="IPR032675">
    <property type="entry name" value="LRR_dom_sf"/>
</dbReference>
<dbReference type="Gene3D" id="3.80.10.10">
    <property type="entry name" value="Ribonuclease Inhibitor"/>
    <property type="match status" value="1"/>
</dbReference>
<dbReference type="STRING" id="3818.A0A445E5T6"/>
<dbReference type="SUPFAM" id="SSF52058">
    <property type="entry name" value="L domain-like"/>
    <property type="match status" value="1"/>
</dbReference>
<comment type="caution">
    <text evidence="1">The sequence shown here is derived from an EMBL/GenBank/DDBJ whole genome shotgun (WGS) entry which is preliminary data.</text>
</comment>
<name>A0A445E5T6_ARAHY</name>
<dbReference type="Proteomes" id="UP000289738">
    <property type="component" value="Chromosome A02"/>
</dbReference>
<evidence type="ECO:0000313" key="2">
    <source>
        <dbReference type="Proteomes" id="UP000289738"/>
    </source>
</evidence>
<protein>
    <submittedName>
        <fullName evidence="1">Uncharacterized protein</fullName>
    </submittedName>
</protein>
<dbReference type="EMBL" id="SDMP01000002">
    <property type="protein sequence ID" value="RYR70675.1"/>
    <property type="molecule type" value="Genomic_DNA"/>
</dbReference>
<proteinExistence type="predicted"/>
<dbReference type="PANTHER" id="PTHR47186:SF42">
    <property type="entry name" value="DISEASE RESISTANCE RPP13-LIKE PROTEIN 1"/>
    <property type="match status" value="1"/>
</dbReference>
<gene>
    <name evidence="1" type="ORF">Ahy_A02g005001</name>
</gene>
<organism evidence="1 2">
    <name type="scientific">Arachis hypogaea</name>
    <name type="common">Peanut</name>
    <dbReference type="NCBI Taxonomy" id="3818"/>
    <lineage>
        <taxon>Eukaryota</taxon>
        <taxon>Viridiplantae</taxon>
        <taxon>Streptophyta</taxon>
        <taxon>Embryophyta</taxon>
        <taxon>Tracheophyta</taxon>
        <taxon>Spermatophyta</taxon>
        <taxon>Magnoliopsida</taxon>
        <taxon>eudicotyledons</taxon>
        <taxon>Gunneridae</taxon>
        <taxon>Pentapetalae</taxon>
        <taxon>rosids</taxon>
        <taxon>fabids</taxon>
        <taxon>Fabales</taxon>
        <taxon>Fabaceae</taxon>
        <taxon>Papilionoideae</taxon>
        <taxon>50 kb inversion clade</taxon>
        <taxon>dalbergioids sensu lato</taxon>
        <taxon>Dalbergieae</taxon>
        <taxon>Pterocarpus clade</taxon>
        <taxon>Arachis</taxon>
    </lineage>
</organism>
<reference evidence="1 2" key="1">
    <citation type="submission" date="2019-01" db="EMBL/GenBank/DDBJ databases">
        <title>Sequencing of cultivated peanut Arachis hypogaea provides insights into genome evolution and oil improvement.</title>
        <authorList>
            <person name="Chen X."/>
        </authorList>
    </citation>
    <scope>NUCLEOTIDE SEQUENCE [LARGE SCALE GENOMIC DNA]</scope>
    <source>
        <strain evidence="2">cv. Fuhuasheng</strain>
        <tissue evidence="1">Leaves</tissue>
    </source>
</reference>
<sequence length="126" mass="14461">MVMTRIEEVIARLEDIAKHKDILGLEKIAAKNMSGRISSTSLVKKSDMFVGRDKERDTILAKCKRLKKLPSNMQNLVNMRHLDIEGTDLEEMPKKMSKLKDLQLLCKYMVGKQEENGGTMNLKQIR</sequence>
<evidence type="ECO:0000313" key="1">
    <source>
        <dbReference type="EMBL" id="RYR70675.1"/>
    </source>
</evidence>
<dbReference type="AlphaFoldDB" id="A0A445E5T6"/>